<dbReference type="EMBL" id="FUWS01000009">
    <property type="protein sequence ID" value="SKA25592.1"/>
    <property type="molecule type" value="Genomic_DNA"/>
</dbReference>
<dbReference type="OrthoDB" id="5179979at2"/>
<gene>
    <name evidence="1" type="ORF">SAMN02745673_03326</name>
</gene>
<keyword evidence="2" id="KW-1185">Reference proteome</keyword>
<reference evidence="1 2" key="1">
    <citation type="submission" date="2017-02" db="EMBL/GenBank/DDBJ databases">
        <authorList>
            <person name="Peterson S.W."/>
        </authorList>
    </citation>
    <scope>NUCLEOTIDE SEQUENCE [LARGE SCALE GENOMIC DNA]</scope>
    <source>
        <strain evidence="1 2">DSM 45154</strain>
    </source>
</reference>
<evidence type="ECO:0000313" key="1">
    <source>
        <dbReference type="EMBL" id="SKA25592.1"/>
    </source>
</evidence>
<protein>
    <submittedName>
        <fullName evidence="1">Uncharacterized protein</fullName>
    </submittedName>
</protein>
<proteinExistence type="predicted"/>
<organism evidence="1 2">
    <name type="scientific">Marinactinospora thermotolerans DSM 45154</name>
    <dbReference type="NCBI Taxonomy" id="1122192"/>
    <lineage>
        <taxon>Bacteria</taxon>
        <taxon>Bacillati</taxon>
        <taxon>Actinomycetota</taxon>
        <taxon>Actinomycetes</taxon>
        <taxon>Streptosporangiales</taxon>
        <taxon>Nocardiopsidaceae</taxon>
        <taxon>Marinactinospora</taxon>
    </lineage>
</organism>
<dbReference type="Pfam" id="PF20544">
    <property type="entry name" value="DUF6758"/>
    <property type="match status" value="1"/>
</dbReference>
<dbReference type="RefSeq" id="WP_078762614.1">
    <property type="nucleotide sequence ID" value="NZ_FUWS01000009.1"/>
</dbReference>
<evidence type="ECO:0000313" key="2">
    <source>
        <dbReference type="Proteomes" id="UP000190637"/>
    </source>
</evidence>
<dbReference type="InterPro" id="IPR046646">
    <property type="entry name" value="DUF6758"/>
</dbReference>
<dbReference type="AlphaFoldDB" id="A0A1T4SBK5"/>
<accession>A0A1T4SBK5</accession>
<sequence length="219" mass="22974">MKADPSCPRCGHAVHPPSVWTSAWHCPLHGPVAPLQPVRRPGAESLELVLSAAQVPVWVPWPLPSGWVITGFAEAGDERSGSLAVAVALSGPAPLGGVGELLIVAEDPGIGLGARLAGLEGPDPGDGFDSGPPHDHVRHDGHEIALWSVDAGKECAVYVGEAMASWMWFLLAPSDTGLMMCELSTVRDLRDRRDGGAALEPPFGALSPFLDGRLRPMNP</sequence>
<dbReference type="Proteomes" id="UP000190637">
    <property type="component" value="Unassembled WGS sequence"/>
</dbReference>
<dbReference type="STRING" id="1122192.SAMN02745673_03326"/>
<name>A0A1T4SBK5_9ACTN</name>